<evidence type="ECO:0000313" key="1">
    <source>
        <dbReference type="EMBL" id="EDS25740.1"/>
    </source>
</evidence>
<dbReference type="InParanoid" id="B0VYY7"/>
<reference evidence="1" key="1">
    <citation type="submission" date="2007-03" db="EMBL/GenBank/DDBJ databases">
        <title>Annotation of Culex pipiens quinquefasciatus.</title>
        <authorList>
            <consortium name="The Broad Institute Genome Sequencing Platform"/>
            <person name="Atkinson P.W."/>
            <person name="Hemingway J."/>
            <person name="Christensen B.M."/>
            <person name="Higgs S."/>
            <person name="Kodira C."/>
            <person name="Hannick L."/>
            <person name="Megy K."/>
            <person name="O'Leary S."/>
            <person name="Pearson M."/>
            <person name="Haas B.J."/>
            <person name="Mauceli E."/>
            <person name="Wortman J.R."/>
            <person name="Lee N.H."/>
            <person name="Guigo R."/>
            <person name="Stanke M."/>
            <person name="Alvarado L."/>
            <person name="Amedeo P."/>
            <person name="Antoine C.H."/>
            <person name="Arensburger P."/>
            <person name="Bidwell S.L."/>
            <person name="Crawford M."/>
            <person name="Camaro F."/>
            <person name="Devon K."/>
            <person name="Engels R."/>
            <person name="Hammond M."/>
            <person name="Howarth C."/>
            <person name="Koehrsen M."/>
            <person name="Lawson D."/>
            <person name="Montgomery P."/>
            <person name="Nene V."/>
            <person name="Nusbaum C."/>
            <person name="Puiu D."/>
            <person name="Romero-Severson J."/>
            <person name="Severson D.W."/>
            <person name="Shumway M."/>
            <person name="Sisk P."/>
            <person name="Stolte C."/>
            <person name="Zeng Q."/>
            <person name="Eisenstadt E."/>
            <person name="Fraser-Liggett C."/>
            <person name="Strausberg R."/>
            <person name="Galagan J."/>
            <person name="Birren B."/>
            <person name="Collins F.H."/>
        </authorList>
    </citation>
    <scope>NUCLEOTIDE SEQUENCE [LARGE SCALE GENOMIC DNA]</scope>
    <source>
        <strain evidence="1">JHB</strain>
    </source>
</reference>
<dbReference type="EnsemblMetazoa" id="CPIJ000117-RA">
    <property type="protein sequence ID" value="CPIJ000117-PA"/>
    <property type="gene ID" value="CPIJ000117"/>
</dbReference>
<evidence type="ECO:0000313" key="2">
    <source>
        <dbReference type="EnsemblMetazoa" id="CPIJ000117-PA"/>
    </source>
</evidence>
<organism>
    <name type="scientific">Culex quinquefasciatus</name>
    <name type="common">Southern house mosquito</name>
    <name type="synonym">Culex pungens</name>
    <dbReference type="NCBI Taxonomy" id="7176"/>
    <lineage>
        <taxon>Eukaryota</taxon>
        <taxon>Metazoa</taxon>
        <taxon>Ecdysozoa</taxon>
        <taxon>Arthropoda</taxon>
        <taxon>Hexapoda</taxon>
        <taxon>Insecta</taxon>
        <taxon>Pterygota</taxon>
        <taxon>Neoptera</taxon>
        <taxon>Endopterygota</taxon>
        <taxon>Diptera</taxon>
        <taxon>Nematocera</taxon>
        <taxon>Culicoidea</taxon>
        <taxon>Culicidae</taxon>
        <taxon>Culicinae</taxon>
        <taxon>Culicini</taxon>
        <taxon>Culex</taxon>
        <taxon>Culex</taxon>
    </lineage>
</organism>
<evidence type="ECO:0000313" key="3">
    <source>
        <dbReference type="Proteomes" id="UP000002320"/>
    </source>
</evidence>
<dbReference type="HOGENOM" id="CLU_198527_0_0_1"/>
<dbReference type="STRING" id="7176.B0VYY7"/>
<dbReference type="Proteomes" id="UP000002320">
    <property type="component" value="Unassembled WGS sequence"/>
</dbReference>
<keyword evidence="3" id="KW-1185">Reference proteome</keyword>
<name>B0VYY7_CULQU</name>
<protein>
    <submittedName>
        <fullName evidence="1 2">Uncharacterized protein</fullName>
    </submittedName>
</protein>
<dbReference type="EMBL" id="DS231813">
    <property type="protein sequence ID" value="EDS25740.1"/>
    <property type="molecule type" value="Genomic_DNA"/>
</dbReference>
<dbReference type="KEGG" id="cqu:CpipJ_CPIJ000117"/>
<dbReference type="AlphaFoldDB" id="B0VYY7"/>
<reference evidence="2" key="2">
    <citation type="submission" date="2020-05" db="UniProtKB">
        <authorList>
            <consortium name="EnsemblMetazoa"/>
        </authorList>
    </citation>
    <scope>IDENTIFICATION</scope>
    <source>
        <strain evidence="2">JHB</strain>
    </source>
</reference>
<gene>
    <name evidence="2" type="primary">6030914</name>
    <name evidence="1" type="ORF">CpipJ_CPIJ000117</name>
</gene>
<accession>B0VYY7</accession>
<sequence length="77" mass="8361">MANSHRFDERYVLVTQLMSESGGCFAARSGSSRGRTDCRNPNNPGITVMAILPSKKHNRCNPVITPGTGRSVNDRGL</sequence>
<proteinExistence type="predicted"/>
<dbReference type="VEuPathDB" id="VectorBase:CPIJ000117"/>